<protein>
    <recommendedName>
        <fullName evidence="1">POTRA domain-containing protein</fullName>
    </recommendedName>
</protein>
<evidence type="ECO:0000259" key="1">
    <source>
        <dbReference type="Pfam" id="PF07244"/>
    </source>
</evidence>
<dbReference type="Gene3D" id="2.40.160.50">
    <property type="entry name" value="membrane protein fhac: a member of the omp85/tpsb transporter family"/>
    <property type="match status" value="1"/>
</dbReference>
<dbReference type="Pfam" id="PF07244">
    <property type="entry name" value="POTRA"/>
    <property type="match status" value="1"/>
</dbReference>
<name>A0A1G4NUI2_9FLOR</name>
<proteinExistence type="predicted"/>
<reference evidence="2" key="2">
    <citation type="submission" date="2016-10" db="EMBL/GenBank/DDBJ databases">
        <authorList>
            <person name="de Groot N.N."/>
        </authorList>
    </citation>
    <scope>NUCLEOTIDE SEQUENCE</scope>
    <source>
        <strain evidence="2">J.0158</strain>
    </source>
</reference>
<dbReference type="Gene3D" id="3.10.20.310">
    <property type="entry name" value="membrane protein fhac"/>
    <property type="match status" value="1"/>
</dbReference>
<keyword evidence="2" id="KW-0934">Plastid</keyword>
<dbReference type="InterPro" id="IPR010827">
    <property type="entry name" value="BamA/TamA_POTRA"/>
</dbReference>
<dbReference type="RefSeq" id="YP_009314097.1">
    <property type="nucleotide sequence ID" value="NC_031660.1"/>
</dbReference>
<feature type="domain" description="POTRA" evidence="1">
    <location>
        <begin position="113"/>
        <end position="187"/>
    </location>
</feature>
<dbReference type="GeneID" id="30000521"/>
<sequence>MISMLSLMNNMFSCSSNIQLAFNIYSPNQTVNKDNDIRSQKIIIQGLDNSQLRQYIIKLLNIHKYKKKTIPTKILKIWLCQLKLTGFFKSVNIKYETKASCQVICLSLVTHPMVRRIKVINSSNKLIPVNYIKSLISPQLGLPVNTVNLKESIEGIKSWYLNRGYFNIDINIEYNLSESTLSIDIDECLMNNIHVIIVPYSQNISKLQKVILDDWLGKILSINLHEPINLYYLDKKLGELQNKKFIQQGYYKIHNRDVRELLIYIQPTSKRPTYLFGKKNIITRHFLELIEILYNYTLPSFVFYKDFSSYITSKIHKYYCKSIAYNKLSNCTYLNMSQHDFMLFPLLIRDLSPMITNPSTKWYIYNSLLTLNDNLGLKHFVRYFDRCNSNILINITALNLGPLIDIKYNLPFLQIIKYWTSSMTIHFSNSINLYKKYYKDIFNNYNDNVLVYPRYSLIHRRNLLFNVQHTIYDYTHIDNNLFIKKLTHKSLLFHNYVRWQKLKYITCEDFLFPSFIQRTLENSSIFIKHILGLNINLGKRNKLLSGTDQYCIEIISWIPTYNGRYSSFANVHKLTYSLRKKILIRYHDINILLKYIRWLGNSQYLPVPEQSMFISPDIIRGYTKEQYVVPYQLNSFRLEYYMPNVDKNIIYLFVDYLTNRYTFSPSDRNCLIHLALGDSSTNPLLKISYGFGLQIMTPIKQIPPLKLEYAYNISNGQCLHLRVENVN</sequence>
<gene>
    <name evidence="2" type="primary">ORF_4</name>
    <name evidence="2" type="ORF">J0158_102</name>
</gene>
<geneLocation type="chloroplast" evidence="2"/>
<accession>A0A1G4NUI2</accession>
<dbReference type="GO" id="GO:0019867">
    <property type="term" value="C:outer membrane"/>
    <property type="evidence" value="ECO:0007669"/>
    <property type="project" value="InterPro"/>
</dbReference>
<organism evidence="2">
    <name type="scientific">Izziella formosana</name>
    <dbReference type="NCBI Taxonomy" id="1653389"/>
    <lineage>
        <taxon>Eukaryota</taxon>
        <taxon>Rhodophyta</taxon>
        <taxon>Florideophyceae</taxon>
        <taxon>Nemaliophycidae</taxon>
        <taxon>Nemaliales</taxon>
        <taxon>Liagoraceae</taxon>
        <taxon>Izziella</taxon>
    </lineage>
</organism>
<evidence type="ECO:0000313" key="2">
    <source>
        <dbReference type="EMBL" id="SCW22351.1"/>
    </source>
</evidence>
<keyword evidence="2" id="KW-0150">Chloroplast</keyword>
<reference evidence="2" key="1">
    <citation type="submission" date="2016-10" db="EMBL/GenBank/DDBJ databases">
        <title>Chloroplast genomes as a tool to resolve red algal phylogenies: a case study in the Nemaliales.</title>
        <authorList>
            <person name="Costa J.F."/>
            <person name="Lin S.M."/>
            <person name="Macaya E.C."/>
            <person name="Fernandez-Garcia C."/>
            <person name="Verbruggen H."/>
        </authorList>
    </citation>
    <scope>NUCLEOTIDE SEQUENCE</scope>
    <source>
        <strain evidence="2">J.0158</strain>
    </source>
</reference>
<dbReference type="EMBL" id="LT622868">
    <property type="protein sequence ID" value="SCW22351.1"/>
    <property type="molecule type" value="Genomic_DNA"/>
</dbReference>
<dbReference type="AlphaFoldDB" id="A0A1G4NUI2"/>